<reference evidence="1" key="1">
    <citation type="submission" date="2009-10" db="EMBL/GenBank/DDBJ databases">
        <title>Diversity of trophic interactions inside an arsenic-rich microbial ecosystem.</title>
        <authorList>
            <person name="Bertin P.N."/>
            <person name="Heinrich-Salmeron A."/>
            <person name="Pelletier E."/>
            <person name="Goulhen-Chollet F."/>
            <person name="Arsene-Ploetze F."/>
            <person name="Gallien S."/>
            <person name="Calteau A."/>
            <person name="Vallenet D."/>
            <person name="Casiot C."/>
            <person name="Chane-Woon-Ming B."/>
            <person name="Giloteaux L."/>
            <person name="Barakat M."/>
            <person name="Bonnefoy V."/>
            <person name="Bruneel O."/>
            <person name="Chandler M."/>
            <person name="Cleiss J."/>
            <person name="Duran R."/>
            <person name="Elbaz-Poulichet F."/>
            <person name="Fonknechten N."/>
            <person name="Lauga B."/>
            <person name="Mornico D."/>
            <person name="Ortet P."/>
            <person name="Schaeffer C."/>
            <person name="Siguier P."/>
            <person name="Alexander Thil Smith A."/>
            <person name="Van Dorsselaer A."/>
            <person name="Weissenbach J."/>
            <person name="Medigue C."/>
            <person name="Le Paslier D."/>
        </authorList>
    </citation>
    <scope>NUCLEOTIDE SEQUENCE</scope>
</reference>
<dbReference type="EMBL" id="CABL01000019">
    <property type="protein sequence ID" value="CBH76307.1"/>
    <property type="molecule type" value="Genomic_DNA"/>
</dbReference>
<name>E6PIL7_9ZZZZ</name>
<dbReference type="AlphaFoldDB" id="E6PIL7"/>
<sequence>MRRRRCAGKSLSCWNDLRHDPRWTRSNRQRYDRRRAREVHEPARHRRFTAQHRRDFTAGRVMENSPSIIGAREAINAIGATLTAFLKSGSQYPNHLEETYADISKSVREILPSIEAATASYEQACKDFLDSVIQVRGMPFRAISGSDEQQAQNVSSSGSHIAEIFDTLLPSITERYKWCIENYRSQSASFLEDRIGQLQAMLKAFLDKVPNGGTNEKTIKSKIAEIKSDLRSLAKWDRLFYTYKATSFHDEIEYIFMLAKDDPVAAIWEYCYLDEQGEYQQTYNHKKRHGRVYAVRGSWAIEQGFIKVGPAGYLDEISRPGQEVGCMCSLQWVMSPRDLPREMLAESGRGRVNT</sequence>
<evidence type="ECO:0000313" key="1">
    <source>
        <dbReference type="EMBL" id="CBH76307.1"/>
    </source>
</evidence>
<proteinExistence type="predicted"/>
<organism evidence="1">
    <name type="scientific">mine drainage metagenome</name>
    <dbReference type="NCBI Taxonomy" id="410659"/>
    <lineage>
        <taxon>unclassified sequences</taxon>
        <taxon>metagenomes</taxon>
        <taxon>ecological metagenomes</taxon>
    </lineage>
</organism>
<accession>E6PIL7</accession>
<comment type="caution">
    <text evidence="1">The sequence shown here is derived from an EMBL/GenBank/DDBJ whole genome shotgun (WGS) entry which is preliminary data.</text>
</comment>
<gene>
    <name evidence="1" type="ORF">CARN1_0787</name>
</gene>
<protein>
    <recommendedName>
        <fullName evidence="2">Phage head morphogenesis domain-containing protein</fullName>
    </recommendedName>
</protein>
<evidence type="ECO:0008006" key="2">
    <source>
        <dbReference type="Google" id="ProtNLM"/>
    </source>
</evidence>